<name>A0ABQ4TJW6_9HYPH</name>
<evidence type="ECO:0000313" key="2">
    <source>
        <dbReference type="Proteomes" id="UP001055101"/>
    </source>
</evidence>
<proteinExistence type="predicted"/>
<evidence type="ECO:0000313" key="1">
    <source>
        <dbReference type="EMBL" id="GJE54544.1"/>
    </source>
</evidence>
<sequence length="109" mass="12134">MERELAAHLLLVAQAFADEKDLSLTTLGRLAAWDGRFFENIADPSKTFTARKYDEVLAYFSAHWPEDGPAWPEHISRPDRDEWTRIVAKAAARIAAKRAPQPETAGAAA</sequence>
<accession>A0ABQ4TJW6</accession>
<dbReference type="RefSeq" id="WP_238230902.1">
    <property type="nucleotide sequence ID" value="NZ_BPRA01000004.1"/>
</dbReference>
<protein>
    <submittedName>
        <fullName evidence="1">Uncharacterized protein</fullName>
    </submittedName>
</protein>
<dbReference type="EMBL" id="BPRA01000004">
    <property type="protein sequence ID" value="GJE54544.1"/>
    <property type="molecule type" value="Genomic_DNA"/>
</dbReference>
<reference evidence="1" key="2">
    <citation type="submission" date="2021-08" db="EMBL/GenBank/DDBJ databases">
        <authorList>
            <person name="Tani A."/>
            <person name="Ola A."/>
            <person name="Ogura Y."/>
            <person name="Katsura K."/>
            <person name="Hayashi T."/>
        </authorList>
    </citation>
    <scope>NUCLEOTIDE SEQUENCE</scope>
    <source>
        <strain evidence="1">DSM 23674</strain>
    </source>
</reference>
<dbReference type="Proteomes" id="UP001055101">
    <property type="component" value="Unassembled WGS sequence"/>
</dbReference>
<keyword evidence="2" id="KW-1185">Reference proteome</keyword>
<comment type="caution">
    <text evidence="1">The sequence shown here is derived from an EMBL/GenBank/DDBJ whole genome shotgun (WGS) entry which is preliminary data.</text>
</comment>
<reference evidence="1" key="1">
    <citation type="journal article" date="2021" name="Front. Microbiol.">
        <title>Comprehensive Comparative Genomics and Phenotyping of Methylobacterium Species.</title>
        <authorList>
            <person name="Alessa O."/>
            <person name="Ogura Y."/>
            <person name="Fujitani Y."/>
            <person name="Takami H."/>
            <person name="Hayashi T."/>
            <person name="Sahin N."/>
            <person name="Tani A."/>
        </authorList>
    </citation>
    <scope>NUCLEOTIDE SEQUENCE</scope>
    <source>
        <strain evidence="1">DSM 23674</strain>
    </source>
</reference>
<gene>
    <name evidence="1" type="ORF">EKPJFOCH_1022</name>
</gene>
<organism evidence="1 2">
    <name type="scientific">Methylobacterium thuringiense</name>
    <dbReference type="NCBI Taxonomy" id="1003091"/>
    <lineage>
        <taxon>Bacteria</taxon>
        <taxon>Pseudomonadati</taxon>
        <taxon>Pseudomonadota</taxon>
        <taxon>Alphaproteobacteria</taxon>
        <taxon>Hyphomicrobiales</taxon>
        <taxon>Methylobacteriaceae</taxon>
        <taxon>Methylobacterium</taxon>
    </lineage>
</organism>